<feature type="region of interest" description="Disordered" evidence="1">
    <location>
        <begin position="172"/>
        <end position="198"/>
    </location>
</feature>
<name>A0ABD3RBL5_9STRA</name>
<reference evidence="2 3" key="1">
    <citation type="submission" date="2024-10" db="EMBL/GenBank/DDBJ databases">
        <title>Updated reference genomes for cyclostephanoid diatoms.</title>
        <authorList>
            <person name="Roberts W.R."/>
            <person name="Alverson A.J."/>
        </authorList>
    </citation>
    <scope>NUCLEOTIDE SEQUENCE [LARGE SCALE GENOMIC DNA]</scope>
    <source>
        <strain evidence="2 3">AJA228-03</strain>
    </source>
</reference>
<evidence type="ECO:0000313" key="3">
    <source>
        <dbReference type="Proteomes" id="UP001530377"/>
    </source>
</evidence>
<organism evidence="2 3">
    <name type="scientific">Cyclostephanos tholiformis</name>
    <dbReference type="NCBI Taxonomy" id="382380"/>
    <lineage>
        <taxon>Eukaryota</taxon>
        <taxon>Sar</taxon>
        <taxon>Stramenopiles</taxon>
        <taxon>Ochrophyta</taxon>
        <taxon>Bacillariophyta</taxon>
        <taxon>Coscinodiscophyceae</taxon>
        <taxon>Thalassiosirophycidae</taxon>
        <taxon>Stephanodiscales</taxon>
        <taxon>Stephanodiscaceae</taxon>
        <taxon>Cyclostephanos</taxon>
    </lineage>
</organism>
<sequence length="522" mass="54213">KKTHWIPSSPQQWPQLLQLHGFDFLRAGGWRSSAVDNGAVEADPGQVAAAAAECQACVGGSFGVAQALSCNPESLPEVGRITGATAAPALSGRSRTLGIGVRCSLRINRMKNDDLHGRSSLAAGSSASRSGGKRIGYFPRGECFLVELDGCVTIPGLLLLLLLLPRRWRRDGGGGGGERQATAATQSSPTEPPAGGAATVLTNNRVIATLTRLYAGVIPNANPCGEELTTPPRAQAPPSVVISRTSRKSDVDGYCRKFDMSTIPLDGPLGEHVGFANLERARAARDGLRAIADGGGAAGATRGPTSAGALLSSYASEKDPSVLVNNFAKSVAASFGIGRGGGGGGGGGVEGIGDGGRKRPTARVGARRTDCSSGGGSSAGAGGGAKGRGAYDAEAVKAAMEDARRAASDPYLSYSLAVRHGCTKDVRDMYLETLSLIPASDVDLHRVLLEHKLIDPGESMARQRMKRKNNVDNDGKPKKRRYYERKNMRRTNTHLDGTEIGAMLAMAAEKQARGNSVGDGGM</sequence>
<evidence type="ECO:0000256" key="1">
    <source>
        <dbReference type="SAM" id="MobiDB-lite"/>
    </source>
</evidence>
<evidence type="ECO:0000313" key="2">
    <source>
        <dbReference type="EMBL" id="KAL3810414.1"/>
    </source>
</evidence>
<gene>
    <name evidence="2" type="ORF">ACHAXA_007042</name>
</gene>
<feature type="region of interest" description="Disordered" evidence="1">
    <location>
        <begin position="460"/>
        <end position="480"/>
    </location>
</feature>
<feature type="region of interest" description="Disordered" evidence="1">
    <location>
        <begin position="346"/>
        <end position="387"/>
    </location>
</feature>
<dbReference type="EMBL" id="JALLPB020000331">
    <property type="protein sequence ID" value="KAL3810414.1"/>
    <property type="molecule type" value="Genomic_DNA"/>
</dbReference>
<accession>A0ABD3RBL5</accession>
<dbReference type="AlphaFoldDB" id="A0ABD3RBL5"/>
<dbReference type="PANTHER" id="PTHR12716:SF8">
    <property type="entry name" value="TRANSCRIPTION INITIATION FACTOR IIE SUBUNIT BETA"/>
    <property type="match status" value="1"/>
</dbReference>
<feature type="compositionally biased region" description="Gly residues" evidence="1">
    <location>
        <begin position="373"/>
        <end position="387"/>
    </location>
</feature>
<dbReference type="Proteomes" id="UP001530377">
    <property type="component" value="Unassembled WGS sequence"/>
</dbReference>
<keyword evidence="3" id="KW-1185">Reference proteome</keyword>
<dbReference type="InterPro" id="IPR016656">
    <property type="entry name" value="TFIIE-bsu"/>
</dbReference>
<proteinExistence type="predicted"/>
<protein>
    <submittedName>
        <fullName evidence="2">Uncharacterized protein</fullName>
    </submittedName>
</protein>
<dbReference type="PANTHER" id="PTHR12716">
    <property type="entry name" value="TRANSCRIPTION INITIATION FACTOR IIE, BETA SUBUNIT"/>
    <property type="match status" value="1"/>
</dbReference>
<comment type="caution">
    <text evidence="2">The sequence shown here is derived from an EMBL/GenBank/DDBJ whole genome shotgun (WGS) entry which is preliminary data.</text>
</comment>
<feature type="non-terminal residue" evidence="2">
    <location>
        <position position="1"/>
    </location>
</feature>